<comment type="subcellular location">
    <subcellularLocation>
        <location evidence="2">Cell membrane</location>
        <topology evidence="2">Multi-pass membrane protein</topology>
    </subcellularLocation>
</comment>
<evidence type="ECO:0000256" key="6">
    <source>
        <dbReference type="ARBA" id="ARBA00022449"/>
    </source>
</evidence>
<keyword evidence="11 13" id="KW-0472">Membrane</keyword>
<dbReference type="Pfam" id="PF01554">
    <property type="entry name" value="MatE"/>
    <property type="match status" value="2"/>
</dbReference>
<keyword evidence="9 13" id="KW-1133">Transmembrane helix</keyword>
<dbReference type="InterPro" id="IPR048279">
    <property type="entry name" value="MdtK-like"/>
</dbReference>
<sequence length="455" mass="49140">MAALDMTKGSITGHLVRYSVPLIVGNLFQLAYNAVDSIIAGRFIGKEALAALGTAGPVMNIIILGISGICMGAGVLMSGFFGAGRHGELKKELSTILLFGLYFSLAVAVCGLFFARPLLSLLRVPDSVLDSACIYLKIIILGAPFTYFYNALAAALKSVGDSGTPVKFLMFASLLNGLLDLIFIGGLGFGIVCSAVTTVAAESVSAVLTWIYIKKRVPLLHPDKENFRIDPVLLKKTLRYGGVTALQQACQPIGKLLIQGAVNPLGVDVIAAFQAVNRVDDFAFTPEQSISHGMTTFTAQNLGAEGTREQKTRRIDDGLRTGLMMEFLYWIFIFLVVFLARNVLMKAFISGEGGRNVVELGSRYLKTMAFFYLLPAFTNGLQGYFRGLGKMGVTLAGTFIQTSIRVVITYLTAPVIGIYGVALACAAGWSAMLLFEVPYLIYVRKKRSRLQGEEI</sequence>
<dbReference type="PANTHER" id="PTHR43298">
    <property type="entry name" value="MULTIDRUG RESISTANCE PROTEIN NORM-RELATED"/>
    <property type="match status" value="1"/>
</dbReference>
<dbReference type="InterPro" id="IPR050222">
    <property type="entry name" value="MATE_MdtK"/>
</dbReference>
<dbReference type="PANTHER" id="PTHR43298:SF2">
    <property type="entry name" value="FMN_FAD EXPORTER YEEO-RELATED"/>
    <property type="match status" value="1"/>
</dbReference>
<keyword evidence="8 13" id="KW-0812">Transmembrane</keyword>
<evidence type="ECO:0000256" key="5">
    <source>
        <dbReference type="ARBA" id="ARBA00022448"/>
    </source>
</evidence>
<evidence type="ECO:0000313" key="14">
    <source>
        <dbReference type="EMBL" id="ODM12122.1"/>
    </source>
</evidence>
<keyword evidence="7" id="KW-1003">Cell membrane</keyword>
<evidence type="ECO:0000256" key="12">
    <source>
        <dbReference type="ARBA" id="ARBA00031636"/>
    </source>
</evidence>
<feature type="transmembrane region" description="Helical" evidence="13">
    <location>
        <begin position="168"/>
        <end position="189"/>
    </location>
</feature>
<dbReference type="CDD" id="cd13138">
    <property type="entry name" value="MATE_yoeA_like"/>
    <property type="match status" value="1"/>
</dbReference>
<proteinExistence type="inferred from homology"/>
<dbReference type="GO" id="GO:0042910">
    <property type="term" value="F:xenobiotic transmembrane transporter activity"/>
    <property type="evidence" value="ECO:0007669"/>
    <property type="project" value="InterPro"/>
</dbReference>
<evidence type="ECO:0000256" key="7">
    <source>
        <dbReference type="ARBA" id="ARBA00022475"/>
    </source>
</evidence>
<feature type="transmembrane region" description="Helical" evidence="13">
    <location>
        <begin position="327"/>
        <end position="344"/>
    </location>
</feature>
<keyword evidence="10" id="KW-0406">Ion transport</keyword>
<evidence type="ECO:0000256" key="3">
    <source>
        <dbReference type="ARBA" id="ARBA00010199"/>
    </source>
</evidence>
<name>A0A1E3AU02_9FIRM</name>
<dbReference type="InterPro" id="IPR002528">
    <property type="entry name" value="MATE_fam"/>
</dbReference>
<dbReference type="EMBL" id="MCGI01000002">
    <property type="protein sequence ID" value="ODM12122.1"/>
    <property type="molecule type" value="Genomic_DNA"/>
</dbReference>
<keyword evidence="5" id="KW-0813">Transport</keyword>
<dbReference type="GeneID" id="93303927"/>
<evidence type="ECO:0000313" key="15">
    <source>
        <dbReference type="Proteomes" id="UP000095003"/>
    </source>
</evidence>
<comment type="caution">
    <text evidence="14">The sequence shown here is derived from an EMBL/GenBank/DDBJ whole genome shotgun (WGS) entry which is preliminary data.</text>
</comment>
<dbReference type="Proteomes" id="UP000095003">
    <property type="component" value="Unassembled WGS sequence"/>
</dbReference>
<evidence type="ECO:0000256" key="13">
    <source>
        <dbReference type="SAM" id="Phobius"/>
    </source>
</evidence>
<feature type="transmembrane region" description="Helical" evidence="13">
    <location>
        <begin position="61"/>
        <end position="83"/>
    </location>
</feature>
<reference evidence="14 15" key="1">
    <citation type="submission" date="2016-07" db="EMBL/GenBank/DDBJ databases">
        <title>Characterization of isolates of Eisenbergiella tayi derived from blood cultures, using whole genome sequencing.</title>
        <authorList>
            <person name="Burdz T."/>
            <person name="Wiebe D."/>
            <person name="Huynh C."/>
            <person name="Bernard K."/>
        </authorList>
    </citation>
    <scope>NUCLEOTIDE SEQUENCE [LARGE SCALE GENOMIC DNA]</scope>
    <source>
        <strain evidence="14 15">NML 120489</strain>
    </source>
</reference>
<dbReference type="PATRIC" id="fig|1432052.3.peg.3022"/>
<evidence type="ECO:0000256" key="11">
    <source>
        <dbReference type="ARBA" id="ARBA00023136"/>
    </source>
</evidence>
<evidence type="ECO:0000256" key="2">
    <source>
        <dbReference type="ARBA" id="ARBA00004651"/>
    </source>
</evidence>
<evidence type="ECO:0000256" key="9">
    <source>
        <dbReference type="ARBA" id="ARBA00022989"/>
    </source>
</evidence>
<comment type="similarity">
    <text evidence="3">Belongs to the multi antimicrobial extrusion (MATE) (TC 2.A.66.1) family.</text>
</comment>
<accession>A0A1E3AU02</accession>
<dbReference type="GO" id="GO:0015297">
    <property type="term" value="F:antiporter activity"/>
    <property type="evidence" value="ECO:0007669"/>
    <property type="project" value="UniProtKB-KW"/>
</dbReference>
<dbReference type="NCBIfam" id="TIGR00797">
    <property type="entry name" value="matE"/>
    <property type="match status" value="1"/>
</dbReference>
<feature type="transmembrane region" description="Helical" evidence="13">
    <location>
        <begin position="134"/>
        <end position="156"/>
    </location>
</feature>
<feature type="transmembrane region" description="Helical" evidence="13">
    <location>
        <begin position="418"/>
        <end position="442"/>
    </location>
</feature>
<gene>
    <name evidence="14" type="primary">mdtK_5</name>
    <name evidence="14" type="ORF">BEH84_02737</name>
</gene>
<evidence type="ECO:0000256" key="1">
    <source>
        <dbReference type="ARBA" id="ARBA00003408"/>
    </source>
</evidence>
<evidence type="ECO:0000256" key="10">
    <source>
        <dbReference type="ARBA" id="ARBA00023065"/>
    </source>
</evidence>
<comment type="function">
    <text evidence="1">Multidrug efflux pump.</text>
</comment>
<keyword evidence="6" id="KW-0050">Antiport</keyword>
<evidence type="ECO:0000256" key="8">
    <source>
        <dbReference type="ARBA" id="ARBA00022692"/>
    </source>
</evidence>
<dbReference type="GO" id="GO:0005886">
    <property type="term" value="C:plasma membrane"/>
    <property type="evidence" value="ECO:0007669"/>
    <property type="project" value="UniProtKB-SubCell"/>
</dbReference>
<organism evidence="14 15">
    <name type="scientific">Eisenbergiella tayi</name>
    <dbReference type="NCBI Taxonomy" id="1432052"/>
    <lineage>
        <taxon>Bacteria</taxon>
        <taxon>Bacillati</taxon>
        <taxon>Bacillota</taxon>
        <taxon>Clostridia</taxon>
        <taxon>Lachnospirales</taxon>
        <taxon>Lachnospiraceae</taxon>
        <taxon>Eisenbergiella</taxon>
    </lineage>
</organism>
<feature type="transmembrane region" description="Helical" evidence="13">
    <location>
        <begin position="95"/>
        <end position="114"/>
    </location>
</feature>
<dbReference type="PIRSF" id="PIRSF006603">
    <property type="entry name" value="DinF"/>
    <property type="match status" value="1"/>
</dbReference>
<feature type="transmembrane region" description="Helical" evidence="13">
    <location>
        <begin position="364"/>
        <end position="381"/>
    </location>
</feature>
<evidence type="ECO:0000256" key="4">
    <source>
        <dbReference type="ARBA" id="ARBA00020268"/>
    </source>
</evidence>
<dbReference type="AlphaFoldDB" id="A0A1E3AU02"/>
<dbReference type="GO" id="GO:0006811">
    <property type="term" value="P:monoatomic ion transport"/>
    <property type="evidence" value="ECO:0007669"/>
    <property type="project" value="UniProtKB-KW"/>
</dbReference>
<protein>
    <recommendedName>
        <fullName evidence="4">Probable multidrug resistance protein NorM</fullName>
    </recommendedName>
    <alternativeName>
        <fullName evidence="12">Multidrug-efflux transporter</fullName>
    </alternativeName>
</protein>
<dbReference type="RefSeq" id="WP_069157221.1">
    <property type="nucleotide sequence ID" value="NZ_DBFYTC010000244.1"/>
</dbReference>